<name>A0ACB8QFG7_9AGAM</name>
<sequence length="468" mass="53421">HFQRLREIKQLGTSYYVWPGASHNRFEHSLGTAHLARRMVMHLKESQPNLGIDDRDVKCVVLAGLCHDLGHGPWSHVWDSMYIPRALKGTVHEGWQHEDASEMMLDDMVKRYSIGLPPRDVEFIKALIAGDASRCECVEKPFLFEIVANKRNGIDVDKRCRFDYMARDGQAIGDGPKGSLEKLIASARVVENQICYHHKDANQIYELCHTRFSLHKRIYNHKTSKAIEHMLIDAVLAAEPTLKIAEQIKDPERYVHLTDNIKARIEWEDPNKEGIKDAQKILERIDRRDLYKCVDYKVFDYEDRDDLKELITPSAIVQTAKALQPGEIIQFDDDDDDAWAQADTDAIKELQTDLAEDDVIVSLSTMHYGMKDKNPLDFIKFYSKKRPNECSKANRGDLSTLTPTVFAEVQLRVYSRRAELGVLVQAGYRKLLENVLNSRDTAPPVSGPPSSSTSPEAVEHATPHHRKK</sequence>
<protein>
    <submittedName>
        <fullName evidence="1">Uncharacterized protein</fullName>
    </submittedName>
</protein>
<accession>A0ACB8QFG7</accession>
<feature type="non-terminal residue" evidence="1">
    <location>
        <position position="1"/>
    </location>
</feature>
<dbReference type="EMBL" id="MU273624">
    <property type="protein sequence ID" value="KAI0030397.1"/>
    <property type="molecule type" value="Genomic_DNA"/>
</dbReference>
<dbReference type="Proteomes" id="UP000814128">
    <property type="component" value="Unassembled WGS sequence"/>
</dbReference>
<reference evidence="1" key="2">
    <citation type="journal article" date="2022" name="New Phytol.">
        <title>Evolutionary transition to the ectomycorrhizal habit in the genomes of a hyperdiverse lineage of mushroom-forming fungi.</title>
        <authorList>
            <person name="Looney B."/>
            <person name="Miyauchi S."/>
            <person name="Morin E."/>
            <person name="Drula E."/>
            <person name="Courty P.E."/>
            <person name="Kohler A."/>
            <person name="Kuo A."/>
            <person name="LaButti K."/>
            <person name="Pangilinan J."/>
            <person name="Lipzen A."/>
            <person name="Riley R."/>
            <person name="Andreopoulos W."/>
            <person name="He G."/>
            <person name="Johnson J."/>
            <person name="Nolan M."/>
            <person name="Tritt A."/>
            <person name="Barry K.W."/>
            <person name="Grigoriev I.V."/>
            <person name="Nagy L.G."/>
            <person name="Hibbett D."/>
            <person name="Henrissat B."/>
            <person name="Matheny P.B."/>
            <person name="Labbe J."/>
            <person name="Martin F.M."/>
        </authorList>
    </citation>
    <scope>NUCLEOTIDE SEQUENCE</scope>
    <source>
        <strain evidence="1">EC-137</strain>
    </source>
</reference>
<reference evidence="1" key="1">
    <citation type="submission" date="2021-02" db="EMBL/GenBank/DDBJ databases">
        <authorList>
            <consortium name="DOE Joint Genome Institute"/>
            <person name="Ahrendt S."/>
            <person name="Looney B.P."/>
            <person name="Miyauchi S."/>
            <person name="Morin E."/>
            <person name="Drula E."/>
            <person name="Courty P.E."/>
            <person name="Chicoki N."/>
            <person name="Fauchery L."/>
            <person name="Kohler A."/>
            <person name="Kuo A."/>
            <person name="Labutti K."/>
            <person name="Pangilinan J."/>
            <person name="Lipzen A."/>
            <person name="Riley R."/>
            <person name="Andreopoulos W."/>
            <person name="He G."/>
            <person name="Johnson J."/>
            <person name="Barry K.W."/>
            <person name="Grigoriev I.V."/>
            <person name="Nagy L."/>
            <person name="Hibbett D."/>
            <person name="Henrissat B."/>
            <person name="Matheny P.B."/>
            <person name="Labbe J."/>
            <person name="Martin F."/>
        </authorList>
    </citation>
    <scope>NUCLEOTIDE SEQUENCE</scope>
    <source>
        <strain evidence="1">EC-137</strain>
    </source>
</reference>
<keyword evidence="2" id="KW-1185">Reference proteome</keyword>
<organism evidence="1 2">
    <name type="scientific">Vararia minispora EC-137</name>
    <dbReference type="NCBI Taxonomy" id="1314806"/>
    <lineage>
        <taxon>Eukaryota</taxon>
        <taxon>Fungi</taxon>
        <taxon>Dikarya</taxon>
        <taxon>Basidiomycota</taxon>
        <taxon>Agaricomycotina</taxon>
        <taxon>Agaricomycetes</taxon>
        <taxon>Russulales</taxon>
        <taxon>Lachnocladiaceae</taxon>
        <taxon>Vararia</taxon>
    </lineage>
</organism>
<feature type="non-terminal residue" evidence="1">
    <location>
        <position position="468"/>
    </location>
</feature>
<evidence type="ECO:0000313" key="2">
    <source>
        <dbReference type="Proteomes" id="UP000814128"/>
    </source>
</evidence>
<gene>
    <name evidence="1" type="ORF">K488DRAFT_35067</name>
</gene>
<proteinExistence type="predicted"/>
<evidence type="ECO:0000313" key="1">
    <source>
        <dbReference type="EMBL" id="KAI0030397.1"/>
    </source>
</evidence>
<comment type="caution">
    <text evidence="1">The sequence shown here is derived from an EMBL/GenBank/DDBJ whole genome shotgun (WGS) entry which is preliminary data.</text>
</comment>